<reference evidence="2 3" key="1">
    <citation type="submission" date="2019-03" db="EMBL/GenBank/DDBJ databases">
        <title>Genomics of glacier-inhabiting Cryobacterium strains.</title>
        <authorList>
            <person name="Liu Q."/>
            <person name="Xin Y.-H."/>
        </authorList>
    </citation>
    <scope>NUCLEOTIDE SEQUENCE [LARGE SCALE GENOMIC DNA]</scope>
    <source>
        <strain evidence="2 3">Sr39</strain>
    </source>
</reference>
<feature type="transmembrane region" description="Helical" evidence="1">
    <location>
        <begin position="378"/>
        <end position="396"/>
    </location>
</feature>
<organism evidence="2 3">
    <name type="scientific">Cryobacterium suzukii</name>
    <dbReference type="NCBI Taxonomy" id="1259198"/>
    <lineage>
        <taxon>Bacteria</taxon>
        <taxon>Bacillati</taxon>
        <taxon>Actinomycetota</taxon>
        <taxon>Actinomycetes</taxon>
        <taxon>Micrococcales</taxon>
        <taxon>Microbacteriaceae</taxon>
        <taxon>Cryobacterium</taxon>
    </lineage>
</organism>
<evidence type="ECO:0008006" key="4">
    <source>
        <dbReference type="Google" id="ProtNLM"/>
    </source>
</evidence>
<feature type="transmembrane region" description="Helical" evidence="1">
    <location>
        <begin position="50"/>
        <end position="71"/>
    </location>
</feature>
<name>A0A4R9AJA5_9MICO</name>
<keyword evidence="3" id="KW-1185">Reference proteome</keyword>
<feature type="transmembrane region" description="Helical" evidence="1">
    <location>
        <begin position="351"/>
        <end position="371"/>
    </location>
</feature>
<feature type="transmembrane region" description="Helical" evidence="1">
    <location>
        <begin position="21"/>
        <end position="44"/>
    </location>
</feature>
<evidence type="ECO:0000256" key="1">
    <source>
        <dbReference type="SAM" id="Phobius"/>
    </source>
</evidence>
<dbReference type="OrthoDB" id="5109236at2"/>
<dbReference type="AlphaFoldDB" id="A0A4R9AJA5"/>
<keyword evidence="1" id="KW-0472">Membrane</keyword>
<accession>A0A4R9AJA5</accession>
<gene>
    <name evidence="2" type="ORF">E3T39_00020</name>
</gene>
<feature type="transmembrane region" description="Helical" evidence="1">
    <location>
        <begin position="199"/>
        <end position="215"/>
    </location>
</feature>
<feature type="transmembrane region" description="Helical" evidence="1">
    <location>
        <begin position="402"/>
        <end position="421"/>
    </location>
</feature>
<comment type="caution">
    <text evidence="2">The sequence shown here is derived from an EMBL/GenBank/DDBJ whole genome shotgun (WGS) entry which is preliminary data.</text>
</comment>
<feature type="transmembrane region" description="Helical" evidence="1">
    <location>
        <begin position="91"/>
        <end position="111"/>
    </location>
</feature>
<feature type="transmembrane region" description="Helical" evidence="1">
    <location>
        <begin position="177"/>
        <end position="193"/>
    </location>
</feature>
<dbReference type="Proteomes" id="UP000298170">
    <property type="component" value="Unassembled WGS sequence"/>
</dbReference>
<proteinExistence type="predicted"/>
<keyword evidence="1" id="KW-0812">Transmembrane</keyword>
<evidence type="ECO:0000313" key="3">
    <source>
        <dbReference type="Proteomes" id="UP000298170"/>
    </source>
</evidence>
<feature type="transmembrane region" description="Helical" evidence="1">
    <location>
        <begin position="227"/>
        <end position="246"/>
    </location>
</feature>
<dbReference type="RefSeq" id="WP_134512729.1">
    <property type="nucleotide sequence ID" value="NZ_SOHJ01000001.1"/>
</dbReference>
<evidence type="ECO:0000313" key="2">
    <source>
        <dbReference type="EMBL" id="TFD63135.1"/>
    </source>
</evidence>
<sequence length="441" mass="48074">MFGSGRHKSSLSDTVSSQSRLLPLKVFTSWWALCFVFYIVGWPIDYVRTNAVWVTLLTGACLLGAIGGYAAAVARHPFRTDSPASDWRVPWVVRIGLVASLVLVFPLASVYSGFSVLDVGSAIQNQGAAFAQASERMSEGLGARTGILLLQSALAPFTLSVIPFLSLAWFEGRRHGILLVLALVAPLTTSFLVGRDQQIAFSLIVLSGAWALSRVRRRLPLRWREVTVLALVAVAMIISFGARRLARNSVDPICAPGGATCTIDHSYPNVFEAAWVNIMSYATQGFEGLGRAMDATWVFGGGFSHSRAVESLLSKTFNFESAPVVTSQLDSLGWSGTGYWSTAFTSIANDVPWILIPLVIFFQAFLLGSAWRRSLRQADWLSTSVLCYTWLAMMFVPQNLQLAVSGPIYLGYIMLVALYLLRSVAEYGSSNTSKRFGPVSP</sequence>
<protein>
    <recommendedName>
        <fullName evidence="4">Oligosaccharide repeat unit polymerase</fullName>
    </recommendedName>
</protein>
<feature type="transmembrane region" description="Helical" evidence="1">
    <location>
        <begin position="147"/>
        <end position="170"/>
    </location>
</feature>
<keyword evidence="1" id="KW-1133">Transmembrane helix</keyword>
<dbReference type="EMBL" id="SOHJ01000001">
    <property type="protein sequence ID" value="TFD63135.1"/>
    <property type="molecule type" value="Genomic_DNA"/>
</dbReference>